<accession>A0A506U6Q6</accession>
<dbReference type="AlphaFoldDB" id="A0A506U6Q6"/>
<feature type="transmembrane region" description="Helical" evidence="1">
    <location>
        <begin position="86"/>
        <end position="107"/>
    </location>
</feature>
<dbReference type="Proteomes" id="UP000318801">
    <property type="component" value="Unassembled WGS sequence"/>
</dbReference>
<evidence type="ECO:0000313" key="2">
    <source>
        <dbReference type="EMBL" id="TPW28771.1"/>
    </source>
</evidence>
<dbReference type="EMBL" id="VHLG01000011">
    <property type="protein sequence ID" value="TPW28771.1"/>
    <property type="molecule type" value="Genomic_DNA"/>
</dbReference>
<keyword evidence="3" id="KW-1185">Reference proteome</keyword>
<reference evidence="2 3" key="1">
    <citation type="submission" date="2019-06" db="EMBL/GenBank/DDBJ databases">
        <authorList>
            <person name="Li M."/>
        </authorList>
    </citation>
    <scope>NUCLEOTIDE SEQUENCE [LARGE SCALE GENOMIC DNA]</scope>
    <source>
        <strain evidence="2 3">BGMRC2036</strain>
    </source>
</reference>
<organism evidence="2 3">
    <name type="scientific">Martelella alba</name>
    <dbReference type="NCBI Taxonomy" id="2590451"/>
    <lineage>
        <taxon>Bacteria</taxon>
        <taxon>Pseudomonadati</taxon>
        <taxon>Pseudomonadota</taxon>
        <taxon>Alphaproteobacteria</taxon>
        <taxon>Hyphomicrobiales</taxon>
        <taxon>Aurantimonadaceae</taxon>
        <taxon>Martelella</taxon>
    </lineage>
</organism>
<sequence>MSEPEIQPPETPSANGWFEPGRNNVLLVYILYLVSFALGITFLIGVVFAYINRPNARGWVESHYVWAIRTFWICLLYSFISLLLTFVVIGVFGFIATAIWFIARVIIGMQKASASEPIAKPASWLI</sequence>
<evidence type="ECO:0000256" key="1">
    <source>
        <dbReference type="SAM" id="Phobius"/>
    </source>
</evidence>
<proteinExistence type="predicted"/>
<evidence type="ECO:0000313" key="3">
    <source>
        <dbReference type="Proteomes" id="UP000318801"/>
    </source>
</evidence>
<keyword evidence="1" id="KW-0812">Transmembrane</keyword>
<dbReference type="RefSeq" id="WP_141149970.1">
    <property type="nucleotide sequence ID" value="NZ_VHLG01000011.1"/>
</dbReference>
<name>A0A506U6Q6_9HYPH</name>
<evidence type="ECO:0008006" key="4">
    <source>
        <dbReference type="Google" id="ProtNLM"/>
    </source>
</evidence>
<feature type="transmembrane region" description="Helical" evidence="1">
    <location>
        <begin position="26"/>
        <end position="51"/>
    </location>
</feature>
<comment type="caution">
    <text evidence="2">The sequence shown here is derived from an EMBL/GenBank/DDBJ whole genome shotgun (WGS) entry which is preliminary data.</text>
</comment>
<keyword evidence="1" id="KW-0472">Membrane</keyword>
<gene>
    <name evidence="2" type="ORF">FJU08_15660</name>
</gene>
<keyword evidence="1" id="KW-1133">Transmembrane helix</keyword>
<protein>
    <recommendedName>
        <fullName evidence="4">DUF4870 domain-containing protein</fullName>
    </recommendedName>
</protein>
<dbReference type="OrthoDB" id="5405464at2"/>